<dbReference type="SUPFAM" id="SSF100950">
    <property type="entry name" value="NagB/RpiA/CoA transferase-like"/>
    <property type="match status" value="1"/>
</dbReference>
<evidence type="ECO:0000259" key="5">
    <source>
        <dbReference type="PROSITE" id="PS51000"/>
    </source>
</evidence>
<dbReference type="Pfam" id="PF08220">
    <property type="entry name" value="HTH_DeoR"/>
    <property type="match status" value="1"/>
</dbReference>
<dbReference type="AlphaFoldDB" id="A0A657LT68"/>
<organism evidence="6 7">
    <name type="scientific">Pararhizobium antarcticum</name>
    <dbReference type="NCBI Taxonomy" id="1798805"/>
    <lineage>
        <taxon>Bacteria</taxon>
        <taxon>Pseudomonadati</taxon>
        <taxon>Pseudomonadota</taxon>
        <taxon>Alphaproteobacteria</taxon>
        <taxon>Hyphomicrobiales</taxon>
        <taxon>Rhizobiaceae</taxon>
        <taxon>Rhizobium/Agrobacterium group</taxon>
        <taxon>Pararhizobium</taxon>
    </lineage>
</organism>
<keyword evidence="3" id="KW-0238">DNA-binding</keyword>
<dbReference type="InterPro" id="IPR001034">
    <property type="entry name" value="DeoR_HTH"/>
</dbReference>
<sequence length="260" mass="27060">MQADLLLRQRHAVIQDRLQQSGRVLAADLAQEFRVSEDTIRRDLREMAAAGLCERVYGGALSLATASTSLSERVTVAPQRKVMLAKAAVGFLKTGMTVFIDAGSTNLAIAKAIPADLHLTVATNTPLIAAAVMDKPGVTLLLIGGKVDRQVGAAIGAKAQRDVEVLRPDLCVLGACGVDIDAGLTAFGFEDAEFKRFVAGRSVSVLAAVNNEKLGLVGSHAVIPIDACATLVLEHDAPAAAGDVYGLLGITLVRSEPGVA</sequence>
<dbReference type="Gene3D" id="1.10.10.10">
    <property type="entry name" value="Winged helix-like DNA-binding domain superfamily/Winged helix DNA-binding domain"/>
    <property type="match status" value="1"/>
</dbReference>
<accession>A0A657LT68</accession>
<protein>
    <submittedName>
        <fullName evidence="6">DeoR family transcriptional regulator</fullName>
    </submittedName>
</protein>
<dbReference type="PROSITE" id="PS00894">
    <property type="entry name" value="HTH_DEOR_1"/>
    <property type="match status" value="1"/>
</dbReference>
<dbReference type="OrthoDB" id="9797223at2"/>
<keyword evidence="4" id="KW-0804">Transcription</keyword>
<name>A0A657LT68_9HYPH</name>
<proteinExistence type="predicted"/>
<dbReference type="InterPro" id="IPR036390">
    <property type="entry name" value="WH_DNA-bd_sf"/>
</dbReference>
<evidence type="ECO:0000256" key="1">
    <source>
        <dbReference type="ARBA" id="ARBA00022491"/>
    </source>
</evidence>
<dbReference type="InterPro" id="IPR037171">
    <property type="entry name" value="NagB/RpiA_transferase-like"/>
</dbReference>
<feature type="domain" description="HTH deoR-type" evidence="5">
    <location>
        <begin position="7"/>
        <end position="62"/>
    </location>
</feature>
<dbReference type="PANTHER" id="PTHR30363:SF4">
    <property type="entry name" value="GLYCEROL-3-PHOSPHATE REGULON REPRESSOR"/>
    <property type="match status" value="1"/>
</dbReference>
<comment type="caution">
    <text evidence="6">The sequence shown here is derived from an EMBL/GenBank/DDBJ whole genome shotgun (WGS) entry which is preliminary data.</text>
</comment>
<dbReference type="EMBL" id="LSRP01000089">
    <property type="protein sequence ID" value="OJF96112.1"/>
    <property type="molecule type" value="Genomic_DNA"/>
</dbReference>
<dbReference type="Proteomes" id="UP000182661">
    <property type="component" value="Unassembled WGS sequence"/>
</dbReference>
<evidence type="ECO:0000256" key="4">
    <source>
        <dbReference type="ARBA" id="ARBA00023163"/>
    </source>
</evidence>
<dbReference type="GO" id="GO:0003700">
    <property type="term" value="F:DNA-binding transcription factor activity"/>
    <property type="evidence" value="ECO:0007669"/>
    <property type="project" value="InterPro"/>
</dbReference>
<evidence type="ECO:0000313" key="6">
    <source>
        <dbReference type="EMBL" id="OJF96112.1"/>
    </source>
</evidence>
<dbReference type="RefSeq" id="WP_071833529.1">
    <property type="nucleotide sequence ID" value="NZ_LSRP01000089.1"/>
</dbReference>
<dbReference type="SMART" id="SM01134">
    <property type="entry name" value="DeoRC"/>
    <property type="match status" value="1"/>
</dbReference>
<dbReference type="InterPro" id="IPR036388">
    <property type="entry name" value="WH-like_DNA-bd_sf"/>
</dbReference>
<dbReference type="PANTHER" id="PTHR30363">
    <property type="entry name" value="HTH-TYPE TRANSCRIPTIONAL REGULATOR SRLR-RELATED"/>
    <property type="match status" value="1"/>
</dbReference>
<dbReference type="InterPro" id="IPR050313">
    <property type="entry name" value="Carb_Metab_HTH_regulators"/>
</dbReference>
<reference evidence="6 7" key="1">
    <citation type="submission" date="2016-02" db="EMBL/GenBank/DDBJ databases">
        <title>Genome sequencing of a beta-galactosidase producing bacteria Rhizobium sp. 59.</title>
        <authorList>
            <person name="Wang D."/>
            <person name="Kot W."/>
            <person name="Qin Y."/>
            <person name="Hansen L."/>
            <person name="Naqvi K."/>
            <person name="Rensing C."/>
        </authorList>
    </citation>
    <scope>NUCLEOTIDE SEQUENCE [LARGE SCALE GENOMIC DNA]</scope>
    <source>
        <strain evidence="6 7">59</strain>
    </source>
</reference>
<evidence type="ECO:0000256" key="3">
    <source>
        <dbReference type="ARBA" id="ARBA00023125"/>
    </source>
</evidence>
<keyword evidence="2" id="KW-0805">Transcription regulation</keyword>
<gene>
    <name evidence="6" type="ORF">AX760_18340</name>
</gene>
<dbReference type="InterPro" id="IPR018356">
    <property type="entry name" value="Tscrpt_reg_HTH_DeoR_CS"/>
</dbReference>
<dbReference type="GO" id="GO:0003677">
    <property type="term" value="F:DNA binding"/>
    <property type="evidence" value="ECO:0007669"/>
    <property type="project" value="UniProtKB-KW"/>
</dbReference>
<evidence type="ECO:0000256" key="2">
    <source>
        <dbReference type="ARBA" id="ARBA00023015"/>
    </source>
</evidence>
<dbReference type="PRINTS" id="PR00037">
    <property type="entry name" value="HTHLACR"/>
</dbReference>
<dbReference type="Pfam" id="PF00455">
    <property type="entry name" value="DeoRC"/>
    <property type="match status" value="1"/>
</dbReference>
<evidence type="ECO:0000313" key="7">
    <source>
        <dbReference type="Proteomes" id="UP000182661"/>
    </source>
</evidence>
<dbReference type="SMART" id="SM00420">
    <property type="entry name" value="HTH_DEOR"/>
    <property type="match status" value="1"/>
</dbReference>
<keyword evidence="1" id="KW-0678">Repressor</keyword>
<dbReference type="SUPFAM" id="SSF46785">
    <property type="entry name" value="Winged helix' DNA-binding domain"/>
    <property type="match status" value="1"/>
</dbReference>
<dbReference type="InterPro" id="IPR014036">
    <property type="entry name" value="DeoR-like_C"/>
</dbReference>
<dbReference type="PROSITE" id="PS51000">
    <property type="entry name" value="HTH_DEOR_2"/>
    <property type="match status" value="1"/>
</dbReference>
<keyword evidence="7" id="KW-1185">Reference proteome</keyword>